<keyword evidence="1" id="KW-0732">Signal</keyword>
<name>A0A7Y0ERQ3_9BIFI</name>
<dbReference type="InterPro" id="IPR050490">
    <property type="entry name" value="Bact_solute-bd_prot1"/>
</dbReference>
<dbReference type="Proteomes" id="UP000532194">
    <property type="component" value="Unassembled WGS sequence"/>
</dbReference>
<keyword evidence="3" id="KW-1185">Reference proteome</keyword>
<proteinExistence type="predicted"/>
<dbReference type="AlphaFoldDB" id="A0A7Y0ERQ3"/>
<dbReference type="PROSITE" id="PS51257">
    <property type="entry name" value="PROKAR_LIPOPROTEIN"/>
    <property type="match status" value="1"/>
</dbReference>
<comment type="caution">
    <text evidence="2">The sequence shown here is derived from an EMBL/GenBank/DDBJ whole genome shotgun (WGS) entry which is preliminary data.</text>
</comment>
<evidence type="ECO:0000313" key="3">
    <source>
        <dbReference type="Proteomes" id="UP000532194"/>
    </source>
</evidence>
<evidence type="ECO:0000256" key="1">
    <source>
        <dbReference type="SAM" id="SignalP"/>
    </source>
</evidence>
<reference evidence="2 3" key="1">
    <citation type="submission" date="2020-02" db="EMBL/GenBank/DDBJ databases">
        <title>Characterization of phylogenetic diversity of novel bifidobacterial species isolated in Czech ZOOs.</title>
        <authorList>
            <person name="Lugli G.A."/>
            <person name="Vera N.B."/>
            <person name="Ventura M."/>
        </authorList>
    </citation>
    <scope>NUCLEOTIDE SEQUENCE [LARGE SCALE GENOMIC DNA]</scope>
    <source>
        <strain evidence="2 3">DSM 109957</strain>
    </source>
</reference>
<evidence type="ECO:0000313" key="2">
    <source>
        <dbReference type="EMBL" id="NMM95139.1"/>
    </source>
</evidence>
<feature type="signal peptide" evidence="1">
    <location>
        <begin position="1"/>
        <end position="23"/>
    </location>
</feature>
<dbReference type="PANTHER" id="PTHR43649">
    <property type="entry name" value="ARABINOSE-BINDING PROTEIN-RELATED"/>
    <property type="match status" value="1"/>
</dbReference>
<feature type="chain" id="PRO_5031316708" evidence="1">
    <location>
        <begin position="24"/>
        <end position="438"/>
    </location>
</feature>
<dbReference type="SUPFAM" id="SSF53850">
    <property type="entry name" value="Periplasmic binding protein-like II"/>
    <property type="match status" value="1"/>
</dbReference>
<dbReference type="Gene3D" id="3.40.190.10">
    <property type="entry name" value="Periplasmic binding protein-like II"/>
    <property type="match status" value="2"/>
</dbReference>
<gene>
    <name evidence="2" type="ORF">G1C95_2327</name>
</gene>
<dbReference type="RefSeq" id="WP_169173141.1">
    <property type="nucleotide sequence ID" value="NZ_JAAIII010000009.1"/>
</dbReference>
<protein>
    <submittedName>
        <fullName evidence="2">ABC transporter substrate-binding protein</fullName>
    </submittedName>
</protein>
<organism evidence="2 3">
    <name type="scientific">Bifidobacterium oedipodis</name>
    <dbReference type="NCBI Taxonomy" id="2675322"/>
    <lineage>
        <taxon>Bacteria</taxon>
        <taxon>Bacillati</taxon>
        <taxon>Actinomycetota</taxon>
        <taxon>Actinomycetes</taxon>
        <taxon>Bifidobacteriales</taxon>
        <taxon>Bifidobacteriaceae</taxon>
        <taxon>Bifidobacterium</taxon>
    </lineage>
</organism>
<accession>A0A7Y0ERQ3</accession>
<dbReference type="EMBL" id="JAAIII010000009">
    <property type="protein sequence ID" value="NMM95139.1"/>
    <property type="molecule type" value="Genomic_DNA"/>
</dbReference>
<dbReference type="PANTHER" id="PTHR43649:SF12">
    <property type="entry name" value="DIACETYLCHITOBIOSE BINDING PROTEIN DASA"/>
    <property type="match status" value="1"/>
</dbReference>
<sequence length="438" mass="46324">MVSHNKRIIASLAAVAMMGVGLAACGNDTANTDNPSSDGGVVNITYMHRLPDSDGMTLVKDIVAKWNKDHPNIQVTATKFDGNASDMIKKLETDVKAGNAPDLAQVGYAEVPEVFTKGLLQDVTDEAAKYQDDFASGPFSLMQVGGKTYGLPQDTGPLVYFYNKAEFDKLGITEVPQTKDDFIAAAKTAAAAGKYIMSYQADEAGNMLSGLAGASEGWYKVEGDSWVVNTETDGSEAVADFYQQLLDAKATTTNPRWDPSFDASLQDGSLIGTVAAAWEAPLFMDSSGGTGSGEWQVAQLGDWFGNKGKTGPDGGSGVAVLKGSEHPAEAMEFLDWFNTQVEDLVSQGLVVAATTEEAKTPQKWSEFFGGQDIMAEFATANDNMGDFTYMPGFSAVGAAMKETAAKAVDGSGKVADVFSVAQTTSVDTLKNLNLSVKE</sequence>
<dbReference type="Pfam" id="PF01547">
    <property type="entry name" value="SBP_bac_1"/>
    <property type="match status" value="1"/>
</dbReference>
<dbReference type="InterPro" id="IPR006059">
    <property type="entry name" value="SBP"/>
</dbReference>